<dbReference type="Gene3D" id="3.40.309.10">
    <property type="entry name" value="Aldehyde Dehydrogenase, Chain A, domain 2"/>
    <property type="match status" value="1"/>
</dbReference>
<dbReference type="STRING" id="37625.SAMN05660420_01722"/>
<evidence type="ECO:0000259" key="2">
    <source>
        <dbReference type="Pfam" id="PF00171"/>
    </source>
</evidence>
<dbReference type="PANTHER" id="PTHR11699">
    <property type="entry name" value="ALDEHYDE DEHYDROGENASE-RELATED"/>
    <property type="match status" value="1"/>
</dbReference>
<dbReference type="InterPro" id="IPR016163">
    <property type="entry name" value="Ald_DH_C"/>
</dbReference>
<dbReference type="InterPro" id="IPR016162">
    <property type="entry name" value="Ald_DH_N"/>
</dbReference>
<feature type="domain" description="Aldehyde dehydrogenase" evidence="2">
    <location>
        <begin position="7"/>
        <end position="267"/>
    </location>
</feature>
<dbReference type="GO" id="GO:0016620">
    <property type="term" value="F:oxidoreductase activity, acting on the aldehyde or oxo group of donors, NAD or NADP as acceptor"/>
    <property type="evidence" value="ECO:0007669"/>
    <property type="project" value="InterPro"/>
</dbReference>
<protein>
    <submittedName>
        <fullName evidence="3">Acetaldehyde dehydrogenase</fullName>
    </submittedName>
</protein>
<dbReference type="InterPro" id="IPR016161">
    <property type="entry name" value="Ald_DH/histidinol_DH"/>
</dbReference>
<reference evidence="3 4" key="1">
    <citation type="submission" date="2016-10" db="EMBL/GenBank/DDBJ databases">
        <authorList>
            <person name="de Groot N.N."/>
        </authorList>
    </citation>
    <scope>NUCLEOTIDE SEQUENCE [LARGE SCALE GENOMIC DNA]</scope>
    <source>
        <strain evidence="3 4">DSM 7343</strain>
    </source>
</reference>
<evidence type="ECO:0000256" key="1">
    <source>
        <dbReference type="ARBA" id="ARBA00023002"/>
    </source>
</evidence>
<dbReference type="InterPro" id="IPR015590">
    <property type="entry name" value="Aldehyde_DH_dom"/>
</dbReference>
<dbReference type="CDD" id="cd07122">
    <property type="entry name" value="ALDH_F20_ACDH"/>
    <property type="match status" value="1"/>
</dbReference>
<name>A0A1H3ZYY7_9BACT</name>
<accession>A0A1H3ZYY7</accession>
<dbReference type="OrthoDB" id="9815791at2"/>
<dbReference type="Gene3D" id="3.40.605.10">
    <property type="entry name" value="Aldehyde Dehydrogenase, Chain A, domain 1"/>
    <property type="match status" value="1"/>
</dbReference>
<dbReference type="RefSeq" id="WP_092346807.1">
    <property type="nucleotide sequence ID" value="NZ_FNQN01000004.1"/>
</dbReference>
<dbReference type="EMBL" id="FNQN01000004">
    <property type="protein sequence ID" value="SEA28561.1"/>
    <property type="molecule type" value="Genomic_DNA"/>
</dbReference>
<evidence type="ECO:0000313" key="3">
    <source>
        <dbReference type="EMBL" id="SEA28561.1"/>
    </source>
</evidence>
<dbReference type="Pfam" id="PF00171">
    <property type="entry name" value="Aldedh"/>
    <property type="match status" value="1"/>
</dbReference>
<keyword evidence="4" id="KW-1185">Reference proteome</keyword>
<gene>
    <name evidence="3" type="ORF">SAMN05660420_01722</name>
</gene>
<keyword evidence="1" id="KW-0560">Oxidoreductase</keyword>
<sequence>MADKDLASIQEARDLVRKARVAQCDFAKLSQEKVDQVVQAIAKVMTAMAEDLAKLAVEETGYGNWEDKKQKNLLASEKLYQRIHAVKTVGVIAEDREQKIDKIAVPAGVVAALIPSTNPTSTTIYKAMIALKAGNGVVFSPHPTATKCIGKTVAIIHQILKEMHISEELVSMTTMPTLEGTGELMRQADLILATGGPGMVKAAYSSGTPALGVGPGNVPVFIEKSADVQAAVKRIMAGKTFDYGTVCSSEQALVTEESIVAEVKKSMLIEGCYFLEGAAADKVKGLMTGPRGSMNPAIVGQPASVLAQMAGIEIPAGTRLLVYEEQGVGSGYPFSYEKLTCLLGFYTVPDWQSAGELCTRLLQNGGLGHSMAIHSNNEDIIRHFALSQPVSRLLVNTPSSLGAVGVTTNLDPSLTLGCGFVGGSSTSDNVGGQHLFNIRYVARGLDSPVVQKSDNNEVDIEAITQMVYEQLKKMNYVPENV</sequence>
<dbReference type="AlphaFoldDB" id="A0A1H3ZYY7"/>
<proteinExistence type="predicted"/>
<dbReference type="SUPFAM" id="SSF53720">
    <property type="entry name" value="ALDH-like"/>
    <property type="match status" value="1"/>
</dbReference>
<dbReference type="Proteomes" id="UP000199409">
    <property type="component" value="Unassembled WGS sequence"/>
</dbReference>
<evidence type="ECO:0000313" key="4">
    <source>
        <dbReference type="Proteomes" id="UP000199409"/>
    </source>
</evidence>
<organism evidence="3 4">
    <name type="scientific">Desulfuromusa kysingii</name>
    <dbReference type="NCBI Taxonomy" id="37625"/>
    <lineage>
        <taxon>Bacteria</taxon>
        <taxon>Pseudomonadati</taxon>
        <taxon>Thermodesulfobacteriota</taxon>
        <taxon>Desulfuromonadia</taxon>
        <taxon>Desulfuromonadales</taxon>
        <taxon>Geopsychrobacteraceae</taxon>
        <taxon>Desulfuromusa</taxon>
    </lineage>
</organism>